<feature type="region of interest" description="Disordered" evidence="2">
    <location>
        <begin position="241"/>
        <end position="266"/>
    </location>
</feature>
<evidence type="ECO:0000259" key="3">
    <source>
        <dbReference type="Pfam" id="PF20882"/>
    </source>
</evidence>
<dbReference type="PANTHER" id="PTHR37329:SF1">
    <property type="entry name" value="KINETOCHORE PROTEIN SOS7"/>
    <property type="match status" value="1"/>
</dbReference>
<feature type="compositionally biased region" description="Polar residues" evidence="2">
    <location>
        <begin position="40"/>
        <end position="59"/>
    </location>
</feature>
<gene>
    <name evidence="4" type="ORF">GQ43DRAFT_406465</name>
</gene>
<feature type="region of interest" description="Disordered" evidence="2">
    <location>
        <begin position="1"/>
        <end position="64"/>
    </location>
</feature>
<dbReference type="GO" id="GO:0034501">
    <property type="term" value="P:protein localization to kinetochore"/>
    <property type="evidence" value="ECO:0007669"/>
    <property type="project" value="InterPro"/>
</dbReference>
<proteinExistence type="predicted"/>
<dbReference type="Pfam" id="PF20882">
    <property type="entry name" value="Sos7"/>
    <property type="match status" value="1"/>
</dbReference>
<dbReference type="AlphaFoldDB" id="A0A9P4JWR8"/>
<evidence type="ECO:0000256" key="1">
    <source>
        <dbReference type="SAM" id="Coils"/>
    </source>
</evidence>
<dbReference type="InterPro" id="IPR037475">
    <property type="entry name" value="Sos7"/>
</dbReference>
<dbReference type="GO" id="GO:0000776">
    <property type="term" value="C:kinetochore"/>
    <property type="evidence" value="ECO:0007669"/>
    <property type="project" value="InterPro"/>
</dbReference>
<feature type="compositionally biased region" description="Polar residues" evidence="2">
    <location>
        <begin position="9"/>
        <end position="30"/>
    </location>
</feature>
<dbReference type="OrthoDB" id="18959at2759"/>
<feature type="domain" description="Kinetochore protein Sos7 coiled-coil" evidence="3">
    <location>
        <begin position="73"/>
        <end position="147"/>
    </location>
</feature>
<comment type="caution">
    <text evidence="4">The sequence shown here is derived from an EMBL/GenBank/DDBJ whole genome shotgun (WGS) entry which is preliminary data.</text>
</comment>
<feature type="compositionally biased region" description="Basic and acidic residues" evidence="2">
    <location>
        <begin position="248"/>
        <end position="257"/>
    </location>
</feature>
<name>A0A9P4JWR8_9PLEO</name>
<evidence type="ECO:0000313" key="4">
    <source>
        <dbReference type="EMBL" id="KAF2205859.1"/>
    </source>
</evidence>
<feature type="coiled-coil region" evidence="1">
    <location>
        <begin position="115"/>
        <end position="218"/>
    </location>
</feature>
<protein>
    <recommendedName>
        <fullName evidence="3">Kinetochore protein Sos7 coiled-coil domain-containing protein</fullName>
    </recommendedName>
</protein>
<keyword evidence="5" id="KW-1185">Reference proteome</keyword>
<organism evidence="4 5">
    <name type="scientific">Delitschia confertaspora ATCC 74209</name>
    <dbReference type="NCBI Taxonomy" id="1513339"/>
    <lineage>
        <taxon>Eukaryota</taxon>
        <taxon>Fungi</taxon>
        <taxon>Dikarya</taxon>
        <taxon>Ascomycota</taxon>
        <taxon>Pezizomycotina</taxon>
        <taxon>Dothideomycetes</taxon>
        <taxon>Pleosporomycetidae</taxon>
        <taxon>Pleosporales</taxon>
        <taxon>Delitschiaceae</taxon>
        <taxon>Delitschia</taxon>
    </lineage>
</organism>
<evidence type="ECO:0000256" key="2">
    <source>
        <dbReference type="SAM" id="MobiDB-lite"/>
    </source>
</evidence>
<dbReference type="EMBL" id="ML993848">
    <property type="protein sequence ID" value="KAF2205859.1"/>
    <property type="molecule type" value="Genomic_DNA"/>
</dbReference>
<reference evidence="4" key="1">
    <citation type="journal article" date="2020" name="Stud. Mycol.">
        <title>101 Dothideomycetes genomes: a test case for predicting lifestyles and emergence of pathogens.</title>
        <authorList>
            <person name="Haridas S."/>
            <person name="Albert R."/>
            <person name="Binder M."/>
            <person name="Bloem J."/>
            <person name="Labutti K."/>
            <person name="Salamov A."/>
            <person name="Andreopoulos B."/>
            <person name="Baker S."/>
            <person name="Barry K."/>
            <person name="Bills G."/>
            <person name="Bluhm B."/>
            <person name="Cannon C."/>
            <person name="Castanera R."/>
            <person name="Culley D."/>
            <person name="Daum C."/>
            <person name="Ezra D."/>
            <person name="Gonzalez J."/>
            <person name="Henrissat B."/>
            <person name="Kuo A."/>
            <person name="Liang C."/>
            <person name="Lipzen A."/>
            <person name="Lutzoni F."/>
            <person name="Magnuson J."/>
            <person name="Mondo S."/>
            <person name="Nolan M."/>
            <person name="Ohm R."/>
            <person name="Pangilinan J."/>
            <person name="Park H.-J."/>
            <person name="Ramirez L."/>
            <person name="Alfaro M."/>
            <person name="Sun H."/>
            <person name="Tritt A."/>
            <person name="Yoshinaga Y."/>
            <person name="Zwiers L.-H."/>
            <person name="Turgeon B."/>
            <person name="Goodwin S."/>
            <person name="Spatafora J."/>
            <person name="Crous P."/>
            <person name="Grigoriev I."/>
        </authorList>
    </citation>
    <scope>NUCLEOTIDE SEQUENCE</scope>
    <source>
        <strain evidence="4">ATCC 74209</strain>
    </source>
</reference>
<dbReference type="PANTHER" id="PTHR37329">
    <property type="entry name" value="KINETOCHORE PROTEIN SOS7"/>
    <property type="match status" value="1"/>
</dbReference>
<keyword evidence="1" id="KW-0175">Coiled coil</keyword>
<dbReference type="InterPro" id="IPR048781">
    <property type="entry name" value="Sos7_CC"/>
</dbReference>
<sequence length="286" mass="31922">MASHPTSPPSSALAQLQNPSQPLTLLSLSETLHPKDAQPPSASKRQSNASESSEPTADTNPAALEADLTHYKDLFSKLRFSYVEQSTKEKFLRSITDNPPALIDPQENTVKEKEILEAKAGLKQAKADIAALLEELGVKGRELSARYEGVQNRTKELERIPAEIEELQRRIAELSKEQEPKNNNPELALPLPETEALLRERQAEIEKLDAQLAHLQTEVPLKKGVLEKLERELRPLEVQKQGTVAAAKEARRRKEEGGGIGDELEERGRWLRASEKALKEMLEVEN</sequence>
<evidence type="ECO:0000313" key="5">
    <source>
        <dbReference type="Proteomes" id="UP000799536"/>
    </source>
</evidence>
<accession>A0A9P4JWR8</accession>
<dbReference type="Proteomes" id="UP000799536">
    <property type="component" value="Unassembled WGS sequence"/>
</dbReference>
<dbReference type="GO" id="GO:0051315">
    <property type="term" value="P:attachment of mitotic spindle microtubules to kinetochore"/>
    <property type="evidence" value="ECO:0007669"/>
    <property type="project" value="TreeGrafter"/>
</dbReference>